<dbReference type="GO" id="GO:0008684">
    <property type="term" value="F:2-oxopent-4-enoate hydratase activity"/>
    <property type="evidence" value="ECO:0007669"/>
    <property type="project" value="TreeGrafter"/>
</dbReference>
<evidence type="ECO:0000313" key="6">
    <source>
        <dbReference type="Proteomes" id="UP000278036"/>
    </source>
</evidence>
<dbReference type="InterPro" id="IPR050772">
    <property type="entry name" value="Hydratase-Decarb/MhpD_sf"/>
</dbReference>
<dbReference type="EMBL" id="RFLX01000057">
    <property type="protein sequence ID" value="RMI15427.1"/>
    <property type="molecule type" value="Genomic_DNA"/>
</dbReference>
<keyword evidence="1" id="KW-0456">Lyase</keyword>
<dbReference type="InterPro" id="IPR036663">
    <property type="entry name" value="Fumarylacetoacetase_C_sf"/>
</dbReference>
<reference evidence="3 6" key="1">
    <citation type="submission" date="2018-09" db="EMBL/GenBank/DDBJ databases">
        <title>Roseomonas sp. nov., isolated from feces of Tibetan antelopes in the Qinghai-Tibet plateau, China.</title>
        <authorList>
            <person name="Tian Z."/>
        </authorList>
    </citation>
    <scope>NUCLEOTIDE SEQUENCE [LARGE SCALE GENOMIC DNA]</scope>
    <source>
        <strain evidence="4 5">Z23</strain>
        <strain evidence="3 6">Z24</strain>
    </source>
</reference>
<evidence type="ECO:0000313" key="4">
    <source>
        <dbReference type="EMBL" id="RMI15427.1"/>
    </source>
</evidence>
<dbReference type="AlphaFoldDB" id="A0A3A9JDM0"/>
<evidence type="ECO:0000313" key="3">
    <source>
        <dbReference type="EMBL" id="RKK02783.1"/>
    </source>
</evidence>
<dbReference type="Proteomes" id="UP000274097">
    <property type="component" value="Unassembled WGS sequence"/>
</dbReference>
<keyword evidence="5" id="KW-1185">Reference proteome</keyword>
<evidence type="ECO:0000313" key="5">
    <source>
        <dbReference type="Proteomes" id="UP000274097"/>
    </source>
</evidence>
<feature type="domain" description="Fumarylacetoacetase-like C-terminal" evidence="2">
    <location>
        <begin position="88"/>
        <end position="250"/>
    </location>
</feature>
<accession>A0A3A9JDM0</accession>
<sequence>MATDIAAAAEALLRARRERAWLEALPEGARPANAAEVAAIQQRIAEARGPVGGWKVGAANPQAEPGAAPLNVVDLHLTPEPLSASRFNVIGVEAEIAYLLGRDLPLRDAPYTREEVLDAVESLHPVIELVDTRFTALKVTDPLSHAADQINHGALVVGPALADWRGIDPVNQPVRLLFNGQVVLEHVGGNTAGDPVRLLQWLADTGARAYGGLTAGMIITTGSCTGLLMVEPGTRILAEFPGLGSVETAVL</sequence>
<dbReference type="GO" id="GO:0005737">
    <property type="term" value="C:cytoplasm"/>
    <property type="evidence" value="ECO:0007669"/>
    <property type="project" value="TreeGrafter"/>
</dbReference>
<name>A0A3A9JDM0_9PROT</name>
<protein>
    <submittedName>
        <fullName evidence="3">2-keto-4-pentenoate hydratase</fullName>
    </submittedName>
</protein>
<dbReference type="Proteomes" id="UP000278036">
    <property type="component" value="Unassembled WGS sequence"/>
</dbReference>
<evidence type="ECO:0000259" key="2">
    <source>
        <dbReference type="Pfam" id="PF01557"/>
    </source>
</evidence>
<dbReference type="Gene3D" id="3.90.850.10">
    <property type="entry name" value="Fumarylacetoacetase-like, C-terminal domain"/>
    <property type="match status" value="1"/>
</dbReference>
<dbReference type="Pfam" id="PF01557">
    <property type="entry name" value="FAA_hydrolase"/>
    <property type="match status" value="1"/>
</dbReference>
<dbReference type="FunCoup" id="A0A3A9JDM0">
    <property type="interactions" value="80"/>
</dbReference>
<dbReference type="RefSeq" id="WP_120639651.1">
    <property type="nucleotide sequence ID" value="NZ_RAQU01000127.1"/>
</dbReference>
<dbReference type="PANTHER" id="PTHR30143">
    <property type="entry name" value="ACID HYDRATASE"/>
    <property type="match status" value="1"/>
</dbReference>
<dbReference type="OrthoDB" id="9792137at2"/>
<dbReference type="InParanoid" id="A0A3A9JDM0"/>
<dbReference type="InterPro" id="IPR011234">
    <property type="entry name" value="Fumarylacetoacetase-like_C"/>
</dbReference>
<dbReference type="SUPFAM" id="SSF56529">
    <property type="entry name" value="FAH"/>
    <property type="match status" value="1"/>
</dbReference>
<proteinExistence type="predicted"/>
<dbReference type="PANTHER" id="PTHR30143:SF0">
    <property type="entry name" value="2-KETO-4-PENTENOATE HYDRATASE"/>
    <property type="match status" value="1"/>
</dbReference>
<organism evidence="3 6">
    <name type="scientific">Teichococcus wenyumeiae</name>
    <dbReference type="NCBI Taxonomy" id="2478470"/>
    <lineage>
        <taxon>Bacteria</taxon>
        <taxon>Pseudomonadati</taxon>
        <taxon>Pseudomonadota</taxon>
        <taxon>Alphaproteobacteria</taxon>
        <taxon>Acetobacterales</taxon>
        <taxon>Roseomonadaceae</taxon>
        <taxon>Roseomonas</taxon>
    </lineage>
</organism>
<evidence type="ECO:0000256" key="1">
    <source>
        <dbReference type="ARBA" id="ARBA00023239"/>
    </source>
</evidence>
<gene>
    <name evidence="3" type="ORF">D6Z83_18025</name>
    <name evidence="4" type="ORF">EBE87_25780</name>
</gene>
<dbReference type="EMBL" id="RAQU01000127">
    <property type="protein sequence ID" value="RKK02783.1"/>
    <property type="molecule type" value="Genomic_DNA"/>
</dbReference>
<comment type="caution">
    <text evidence="3">The sequence shown here is derived from an EMBL/GenBank/DDBJ whole genome shotgun (WGS) entry which is preliminary data.</text>
</comment>